<keyword evidence="7" id="KW-0233">DNA recombination</keyword>
<evidence type="ECO:0000256" key="8">
    <source>
        <dbReference type="ARBA" id="ARBA00023306"/>
    </source>
</evidence>
<name>A0ABX0KYA4_9NEIS</name>
<dbReference type="Gene3D" id="1.10.150.130">
    <property type="match status" value="1"/>
</dbReference>
<keyword evidence="8" id="KW-0131">Cell cycle</keyword>
<dbReference type="InterPro" id="IPR013762">
    <property type="entry name" value="Integrase-like_cat_sf"/>
</dbReference>
<feature type="domain" description="Tyr recombinase" evidence="10">
    <location>
        <begin position="152"/>
        <end position="366"/>
    </location>
</feature>
<evidence type="ECO:0000313" key="12">
    <source>
        <dbReference type="EMBL" id="NHR04504.1"/>
    </source>
</evidence>
<protein>
    <submittedName>
        <fullName evidence="12">Tyrosine-type recombinase/integrase</fullName>
    </submittedName>
</protein>
<dbReference type="PROSITE" id="PS51900">
    <property type="entry name" value="CB"/>
    <property type="match status" value="1"/>
</dbReference>
<evidence type="ECO:0000313" key="13">
    <source>
        <dbReference type="Proteomes" id="UP001515641"/>
    </source>
</evidence>
<keyword evidence="5" id="KW-0229">DNA integration</keyword>
<evidence type="ECO:0000256" key="3">
    <source>
        <dbReference type="ARBA" id="ARBA00022618"/>
    </source>
</evidence>
<sequence>MDFPAILSECASPPLESRPSEVLISAKDDAQAILVWLAEHADSTNTLSSYRKESERFLLWLRSRGLGLNSFSREDVLDYRRFLANPPEHWVGRRRKRTHPEWRPFAGPLKAASIQAANDVLLAMMRYLVDSGYAKRNPFALKKLRIRKESSSIEYYLTKTQVNVLFDSLNAMPTTTHLEREHAARSKWVFKLLYLSGLRREEAVTVTMADFWEKNGRWWLSVLGKGNKRADIPISEALISELMAFRQHLGLPQMPGRHESDIPLIPKIRRTPQCSKIASMSCNALHRIVKQCVENAVAYALDQGDEESALVIKSMSTHWLRHTSASHQLDAGMPLDIVSKNLRHSKLQTTKRYLHREMDAWHDHANKFGS</sequence>
<evidence type="ECO:0000256" key="5">
    <source>
        <dbReference type="ARBA" id="ARBA00022908"/>
    </source>
</evidence>
<evidence type="ECO:0000256" key="2">
    <source>
        <dbReference type="ARBA" id="ARBA00022490"/>
    </source>
</evidence>
<accession>A0ABX0KYA4</accession>
<dbReference type="PANTHER" id="PTHR30349:SF77">
    <property type="entry name" value="TYROSINE RECOMBINASE XERC"/>
    <property type="match status" value="1"/>
</dbReference>
<evidence type="ECO:0000259" key="11">
    <source>
        <dbReference type="PROSITE" id="PS51900"/>
    </source>
</evidence>
<evidence type="ECO:0000256" key="9">
    <source>
        <dbReference type="PROSITE-ProRule" id="PRU01248"/>
    </source>
</evidence>
<organism evidence="12 13">
    <name type="scientific">Chromobacterium fluminis</name>
    <dbReference type="NCBI Taxonomy" id="3044269"/>
    <lineage>
        <taxon>Bacteria</taxon>
        <taxon>Pseudomonadati</taxon>
        <taxon>Pseudomonadota</taxon>
        <taxon>Betaproteobacteria</taxon>
        <taxon>Neisseriales</taxon>
        <taxon>Chromobacteriaceae</taxon>
        <taxon>Chromobacterium</taxon>
    </lineage>
</organism>
<proteinExistence type="predicted"/>
<evidence type="ECO:0000256" key="4">
    <source>
        <dbReference type="ARBA" id="ARBA00022829"/>
    </source>
</evidence>
<comment type="caution">
    <text evidence="12">The sequence shown here is derived from an EMBL/GenBank/DDBJ whole genome shotgun (WGS) entry which is preliminary data.</text>
</comment>
<keyword evidence="3" id="KW-0132">Cell division</keyword>
<feature type="domain" description="Core-binding (CB)" evidence="11">
    <location>
        <begin position="24"/>
        <end position="129"/>
    </location>
</feature>
<keyword evidence="4" id="KW-0159">Chromosome partition</keyword>
<evidence type="ECO:0000256" key="6">
    <source>
        <dbReference type="ARBA" id="ARBA00023125"/>
    </source>
</evidence>
<dbReference type="Gene3D" id="1.10.443.10">
    <property type="entry name" value="Intergrase catalytic core"/>
    <property type="match status" value="1"/>
</dbReference>
<evidence type="ECO:0000259" key="10">
    <source>
        <dbReference type="PROSITE" id="PS51898"/>
    </source>
</evidence>
<dbReference type="SUPFAM" id="SSF56349">
    <property type="entry name" value="DNA breaking-rejoining enzymes"/>
    <property type="match status" value="1"/>
</dbReference>
<dbReference type="InterPro" id="IPR044068">
    <property type="entry name" value="CB"/>
</dbReference>
<dbReference type="Proteomes" id="UP001515641">
    <property type="component" value="Unassembled WGS sequence"/>
</dbReference>
<dbReference type="Pfam" id="PF00589">
    <property type="entry name" value="Phage_integrase"/>
    <property type="match status" value="1"/>
</dbReference>
<dbReference type="RefSeq" id="WP_166451014.1">
    <property type="nucleotide sequence ID" value="NZ_JAAOMA010000004.1"/>
</dbReference>
<dbReference type="CDD" id="cd00397">
    <property type="entry name" value="DNA_BRE_C"/>
    <property type="match status" value="1"/>
</dbReference>
<keyword evidence="13" id="KW-1185">Reference proteome</keyword>
<dbReference type="EMBL" id="JAAOMA010000004">
    <property type="protein sequence ID" value="NHR04504.1"/>
    <property type="molecule type" value="Genomic_DNA"/>
</dbReference>
<comment type="subcellular location">
    <subcellularLocation>
        <location evidence="1">Cytoplasm</location>
    </subcellularLocation>
</comment>
<gene>
    <name evidence="12" type="ORF">HA052_04775</name>
</gene>
<keyword evidence="2" id="KW-0963">Cytoplasm</keyword>
<dbReference type="PANTHER" id="PTHR30349">
    <property type="entry name" value="PHAGE INTEGRASE-RELATED"/>
    <property type="match status" value="1"/>
</dbReference>
<dbReference type="InterPro" id="IPR010998">
    <property type="entry name" value="Integrase_recombinase_N"/>
</dbReference>
<dbReference type="PROSITE" id="PS51898">
    <property type="entry name" value="TYR_RECOMBINASE"/>
    <property type="match status" value="1"/>
</dbReference>
<keyword evidence="6 9" id="KW-0238">DNA-binding</keyword>
<dbReference type="InterPro" id="IPR011010">
    <property type="entry name" value="DNA_brk_join_enz"/>
</dbReference>
<dbReference type="InterPro" id="IPR002104">
    <property type="entry name" value="Integrase_catalytic"/>
</dbReference>
<evidence type="ECO:0000256" key="1">
    <source>
        <dbReference type="ARBA" id="ARBA00004496"/>
    </source>
</evidence>
<reference evidence="12 13" key="1">
    <citation type="submission" date="2020-03" db="EMBL/GenBank/DDBJ databases">
        <title>Draft genome sequence of environmentally isolated cultures.</title>
        <authorList>
            <person name="Wilson H.S."/>
            <person name="De Leon M.E."/>
        </authorList>
    </citation>
    <scope>NUCLEOTIDE SEQUENCE [LARGE SCALE GENOMIC DNA]</scope>
    <source>
        <strain evidence="12 13">HSC-31F16</strain>
    </source>
</reference>
<evidence type="ECO:0000256" key="7">
    <source>
        <dbReference type="ARBA" id="ARBA00023172"/>
    </source>
</evidence>
<dbReference type="InterPro" id="IPR050090">
    <property type="entry name" value="Tyrosine_recombinase_XerCD"/>
</dbReference>